<evidence type="ECO:0000256" key="1">
    <source>
        <dbReference type="SAM" id="MobiDB-lite"/>
    </source>
</evidence>
<reference evidence="2" key="1">
    <citation type="journal article" date="2020" name="Stud. Mycol.">
        <title>101 Dothideomycetes genomes: a test case for predicting lifestyles and emergence of pathogens.</title>
        <authorList>
            <person name="Haridas S."/>
            <person name="Albert R."/>
            <person name="Binder M."/>
            <person name="Bloem J."/>
            <person name="Labutti K."/>
            <person name="Salamov A."/>
            <person name="Andreopoulos B."/>
            <person name="Baker S."/>
            <person name="Barry K."/>
            <person name="Bills G."/>
            <person name="Bluhm B."/>
            <person name="Cannon C."/>
            <person name="Castanera R."/>
            <person name="Culley D."/>
            <person name="Daum C."/>
            <person name="Ezra D."/>
            <person name="Gonzalez J."/>
            <person name="Henrissat B."/>
            <person name="Kuo A."/>
            <person name="Liang C."/>
            <person name="Lipzen A."/>
            <person name="Lutzoni F."/>
            <person name="Magnuson J."/>
            <person name="Mondo S."/>
            <person name="Nolan M."/>
            <person name="Ohm R."/>
            <person name="Pangilinan J."/>
            <person name="Park H.-J."/>
            <person name="Ramirez L."/>
            <person name="Alfaro M."/>
            <person name="Sun H."/>
            <person name="Tritt A."/>
            <person name="Yoshinaga Y."/>
            <person name="Zwiers L.-H."/>
            <person name="Turgeon B."/>
            <person name="Goodwin S."/>
            <person name="Spatafora J."/>
            <person name="Crous P."/>
            <person name="Grigoriev I."/>
        </authorList>
    </citation>
    <scope>NUCLEOTIDE SEQUENCE</scope>
    <source>
        <strain evidence="2">CBS 115976</strain>
    </source>
</reference>
<evidence type="ECO:0000313" key="2">
    <source>
        <dbReference type="EMBL" id="KAF2671409.1"/>
    </source>
</evidence>
<dbReference type="EMBL" id="MU004233">
    <property type="protein sequence ID" value="KAF2671409.1"/>
    <property type="molecule type" value="Genomic_DNA"/>
</dbReference>
<name>A0A6A6UGL2_9PEZI</name>
<feature type="region of interest" description="Disordered" evidence="1">
    <location>
        <begin position="1"/>
        <end position="64"/>
    </location>
</feature>
<sequence length="140" mass="15145">MSQQPQQTSAKRASTRYSTFSITPTLAPSIAPSHLSVGSDDDSHHNEKYNHSKNDQTSPMAQDMSAVHATLARLEEPRLTSQRYVVSEGKREEISKLALGAKLERALGRRMSSQDASFTKGKNKATSERSAGVAVKASAA</sequence>
<proteinExistence type="predicted"/>
<accession>A0A6A6UGL2</accession>
<dbReference type="AlphaFoldDB" id="A0A6A6UGL2"/>
<evidence type="ECO:0000313" key="3">
    <source>
        <dbReference type="Proteomes" id="UP000799302"/>
    </source>
</evidence>
<feature type="region of interest" description="Disordered" evidence="1">
    <location>
        <begin position="109"/>
        <end position="140"/>
    </location>
</feature>
<feature type="compositionally biased region" description="Basic and acidic residues" evidence="1">
    <location>
        <begin position="41"/>
        <end position="54"/>
    </location>
</feature>
<dbReference type="Proteomes" id="UP000799302">
    <property type="component" value="Unassembled WGS sequence"/>
</dbReference>
<feature type="compositionally biased region" description="Polar residues" evidence="1">
    <location>
        <begin position="1"/>
        <end position="26"/>
    </location>
</feature>
<organism evidence="2 3">
    <name type="scientific">Microthyrium microscopicum</name>
    <dbReference type="NCBI Taxonomy" id="703497"/>
    <lineage>
        <taxon>Eukaryota</taxon>
        <taxon>Fungi</taxon>
        <taxon>Dikarya</taxon>
        <taxon>Ascomycota</taxon>
        <taxon>Pezizomycotina</taxon>
        <taxon>Dothideomycetes</taxon>
        <taxon>Dothideomycetes incertae sedis</taxon>
        <taxon>Microthyriales</taxon>
        <taxon>Microthyriaceae</taxon>
        <taxon>Microthyrium</taxon>
    </lineage>
</organism>
<dbReference type="OrthoDB" id="5399555at2759"/>
<protein>
    <submittedName>
        <fullName evidence="2">Uncharacterized protein</fullName>
    </submittedName>
</protein>
<gene>
    <name evidence="2" type="ORF">BT63DRAFT_216143</name>
</gene>
<keyword evidence="3" id="KW-1185">Reference proteome</keyword>